<reference evidence="2" key="1">
    <citation type="submission" date="2015-07" db="EMBL/GenBank/DDBJ databases">
        <title>Elucidating the P. pachyrhizi secretome and potential effectors.</title>
        <authorList>
            <person name="de Carvalho M.C.C.G."/>
            <person name="Nascimento L.C."/>
            <person name="Darben L.M."/>
            <person name="Polizel-Podanosqui A.M."/>
            <person name="Lopes-Caitar V.S."/>
            <person name="Rocha C.S."/>
            <person name="Qi M."/>
            <person name="Carazolle M."/>
            <person name="Kuwahara M.K."/>
            <person name="Pereira G.A.G."/>
            <person name="Abdelnoor R.V."/>
            <person name="Whitham S.A."/>
            <person name="Marcelino-Guimaraes F.C."/>
        </authorList>
    </citation>
    <scope>NUCLEOTIDE SEQUENCE</scope>
</reference>
<dbReference type="OrthoDB" id="2149840at2759"/>
<dbReference type="PANTHER" id="PTHR31061:SF24">
    <property type="entry name" value="LD22376P"/>
    <property type="match status" value="1"/>
</dbReference>
<evidence type="ECO:0000313" key="2">
    <source>
        <dbReference type="EMBL" id="ALL40790.1"/>
    </source>
</evidence>
<dbReference type="AlphaFoldDB" id="A0A0S1MIT1"/>
<name>A0A0S1MIT1_PHAPC</name>
<feature type="region of interest" description="Disordered" evidence="1">
    <location>
        <begin position="1"/>
        <end position="21"/>
    </location>
</feature>
<dbReference type="PANTHER" id="PTHR31061">
    <property type="entry name" value="LD22376P"/>
    <property type="match status" value="1"/>
</dbReference>
<dbReference type="EMBL" id="KT246699">
    <property type="protein sequence ID" value="ALL40790.1"/>
    <property type="molecule type" value="mRNA"/>
</dbReference>
<organism evidence="2">
    <name type="scientific">Phakopsora pachyrhizi</name>
    <name type="common">Asian soybean rust disease fungus</name>
    <dbReference type="NCBI Taxonomy" id="170000"/>
    <lineage>
        <taxon>Eukaryota</taxon>
        <taxon>Fungi</taxon>
        <taxon>Dikarya</taxon>
        <taxon>Basidiomycota</taxon>
        <taxon>Pucciniomycotina</taxon>
        <taxon>Pucciniomycetes</taxon>
        <taxon>Pucciniales</taxon>
        <taxon>Phakopsoraceae</taxon>
        <taxon>Phakopsora</taxon>
    </lineage>
</organism>
<dbReference type="Proteomes" id="UP001153365">
    <property type="component" value="Unassembled WGS sequence"/>
</dbReference>
<protein>
    <recommendedName>
        <fullName evidence="5">Heparan-alpha-glucosaminide N-acetyltransferase catalytic domain-containing protein</fullName>
    </recommendedName>
</protein>
<evidence type="ECO:0000313" key="3">
    <source>
        <dbReference type="EMBL" id="CAH7673092.1"/>
    </source>
</evidence>
<dbReference type="EMBL" id="CALTRL010001587">
    <property type="protein sequence ID" value="CAH7673092.1"/>
    <property type="molecule type" value="Genomic_DNA"/>
</dbReference>
<keyword evidence="4" id="KW-1185">Reference proteome</keyword>
<evidence type="ECO:0008006" key="5">
    <source>
        <dbReference type="Google" id="ProtNLM"/>
    </source>
</evidence>
<gene>
    <name evidence="3" type="ORF">PPACK8108_LOCUS7952</name>
</gene>
<accession>A0A0S1MIT1</accession>
<proteinExistence type="evidence at transcript level"/>
<sequence>MQNEGKQGKGNGTMESLDERKEIKSSGVIRNQSIDLLRGLTCISMVLVNSYPSPRPGWLSHPTGINEPITFADTLFPCFLFTSGLATTRPTTSVNRKSSKYIRKQVVRASKLIVLGIIYNNVMPRMVGSDPRGMLDFSTYRIPSVLGRIGMASVVSSLESYFDIPTPILSGFLGTIWYFAARSNVLVPIGSSTQSKLDCLVFGRNHLYDPANGFDPEGLLGSLLSAPISILMGRYVAAYFSSSPSLSTTDKQVLDQPARIISLGVLGCLLTGLFPSPSSKSYWTPTFIGQSTSLSMIYYSLSQALTKFQSSSVLVKVFENLGKRSLEIFFLSSFVSQLVRDGGTFKNILFKTIGEYDHRDFIFKKIIDRLNFSDVQVGFLRSSLICLGMIPSSYLMVRFGWKIPV</sequence>
<evidence type="ECO:0000256" key="1">
    <source>
        <dbReference type="SAM" id="MobiDB-lite"/>
    </source>
</evidence>
<reference evidence="3" key="2">
    <citation type="submission" date="2022-06" db="EMBL/GenBank/DDBJ databases">
        <authorList>
            <consortium name="SYNGENTA / RWTH Aachen University"/>
        </authorList>
    </citation>
    <scope>NUCLEOTIDE SEQUENCE</scope>
</reference>
<evidence type="ECO:0000313" key="4">
    <source>
        <dbReference type="Proteomes" id="UP001153365"/>
    </source>
</evidence>